<keyword evidence="2" id="KW-1185">Reference proteome</keyword>
<name>A0ABT8LBE5_9BACT</name>
<proteinExistence type="predicted"/>
<sequence length="145" mass="15749">MKNLFFLLCLFIGYSTYAQTNALGPAPENDSKTSSTEIQPSNTGEAFCTNGMQTTAVSLVAANNWTDDAIRCPDYVISYYYFVLDPIFSGGQVTITQLPGTGDLRLVGSDPNNLSFFSGTLYVETIGGPFNQGFTAEISVVYDQF</sequence>
<gene>
    <name evidence="1" type="ORF">QQ020_16610</name>
</gene>
<organism evidence="1 2">
    <name type="scientific">Agaribacillus aureus</name>
    <dbReference type="NCBI Taxonomy" id="3051825"/>
    <lineage>
        <taxon>Bacteria</taxon>
        <taxon>Pseudomonadati</taxon>
        <taxon>Bacteroidota</taxon>
        <taxon>Cytophagia</taxon>
        <taxon>Cytophagales</taxon>
        <taxon>Splendidivirgaceae</taxon>
        <taxon>Agaribacillus</taxon>
    </lineage>
</organism>
<dbReference type="Proteomes" id="UP001172083">
    <property type="component" value="Unassembled WGS sequence"/>
</dbReference>
<evidence type="ECO:0000313" key="1">
    <source>
        <dbReference type="EMBL" id="MDN5213696.1"/>
    </source>
</evidence>
<protein>
    <submittedName>
        <fullName evidence="1">Uncharacterized protein</fullName>
    </submittedName>
</protein>
<dbReference type="RefSeq" id="WP_346759033.1">
    <property type="nucleotide sequence ID" value="NZ_JAUJEB010000003.1"/>
</dbReference>
<comment type="caution">
    <text evidence="1">The sequence shown here is derived from an EMBL/GenBank/DDBJ whole genome shotgun (WGS) entry which is preliminary data.</text>
</comment>
<dbReference type="EMBL" id="JAUJEB010000003">
    <property type="protein sequence ID" value="MDN5213696.1"/>
    <property type="molecule type" value="Genomic_DNA"/>
</dbReference>
<accession>A0ABT8LBE5</accession>
<reference evidence="1" key="1">
    <citation type="submission" date="2023-06" db="EMBL/GenBank/DDBJ databases">
        <title>Genomic of Agaribacillus aureum.</title>
        <authorList>
            <person name="Wang G."/>
        </authorList>
    </citation>
    <scope>NUCLEOTIDE SEQUENCE</scope>
    <source>
        <strain evidence="1">BMA12</strain>
    </source>
</reference>
<evidence type="ECO:0000313" key="2">
    <source>
        <dbReference type="Proteomes" id="UP001172083"/>
    </source>
</evidence>